<dbReference type="Pfam" id="PF01546">
    <property type="entry name" value="Peptidase_M20"/>
    <property type="match status" value="1"/>
</dbReference>
<proteinExistence type="inferred from homology"/>
<evidence type="ECO:0000256" key="14">
    <source>
        <dbReference type="ARBA" id="ARBA00075285"/>
    </source>
</evidence>
<evidence type="ECO:0000256" key="6">
    <source>
        <dbReference type="ARBA" id="ARBA00022833"/>
    </source>
</evidence>
<evidence type="ECO:0000256" key="9">
    <source>
        <dbReference type="ARBA" id="ARBA00036421"/>
    </source>
</evidence>
<evidence type="ECO:0000256" key="16">
    <source>
        <dbReference type="ARBA" id="ARBA00077688"/>
    </source>
</evidence>
<feature type="domain" description="Peptidase M20 dimerisation" evidence="18">
    <location>
        <begin position="208"/>
        <end position="290"/>
    </location>
</feature>
<dbReference type="GO" id="GO:0005829">
    <property type="term" value="C:cytosol"/>
    <property type="evidence" value="ECO:0007669"/>
    <property type="project" value="TreeGrafter"/>
</dbReference>
<dbReference type="PANTHER" id="PTHR43501">
    <property type="entry name" value="CYTOSOL NON-SPECIFIC DIPEPTIDASE"/>
    <property type="match status" value="1"/>
</dbReference>
<evidence type="ECO:0000256" key="5">
    <source>
        <dbReference type="ARBA" id="ARBA00022801"/>
    </source>
</evidence>
<dbReference type="InterPro" id="IPR001160">
    <property type="entry name" value="Peptidase_M20C"/>
</dbReference>
<dbReference type="AlphaFoldDB" id="A0A399D2D4"/>
<evidence type="ECO:0000256" key="1">
    <source>
        <dbReference type="ARBA" id="ARBA00001941"/>
    </source>
</evidence>
<dbReference type="InterPro" id="IPR002933">
    <property type="entry name" value="Peptidase_M20"/>
</dbReference>
<evidence type="ECO:0000256" key="12">
    <source>
        <dbReference type="ARBA" id="ARBA00061423"/>
    </source>
</evidence>
<dbReference type="FunFam" id="3.40.630.10:FF:000015">
    <property type="entry name" value="Aminoacyl-histidine dipeptidase PepD"/>
    <property type="match status" value="1"/>
</dbReference>
<accession>A0A399D2D4</accession>
<keyword evidence="3" id="KW-0645">Protease</keyword>
<dbReference type="PRINTS" id="PR00934">
    <property type="entry name" value="XHISDIPTASE"/>
</dbReference>
<evidence type="ECO:0000256" key="13">
    <source>
        <dbReference type="ARBA" id="ARBA00071271"/>
    </source>
</evidence>
<dbReference type="EMBL" id="QWET01000004">
    <property type="protein sequence ID" value="RIH66125.1"/>
    <property type="molecule type" value="Genomic_DNA"/>
</dbReference>
<gene>
    <name evidence="19" type="ORF">D1164_06220</name>
</gene>
<dbReference type="Gene3D" id="3.40.630.10">
    <property type="entry name" value="Zn peptidases"/>
    <property type="match status" value="2"/>
</dbReference>
<evidence type="ECO:0000256" key="7">
    <source>
        <dbReference type="ARBA" id="ARBA00023049"/>
    </source>
</evidence>
<dbReference type="RefSeq" id="WP_119349359.1">
    <property type="nucleotide sequence ID" value="NZ_QWET01000004.1"/>
</dbReference>
<keyword evidence="8" id="KW-0170">Cobalt</keyword>
<dbReference type="InterPro" id="IPR011650">
    <property type="entry name" value="Peptidase_M20_dimer"/>
</dbReference>
<comment type="cofactor">
    <cofactor evidence="2">
        <name>Zn(2+)</name>
        <dbReference type="ChEBI" id="CHEBI:29105"/>
    </cofactor>
</comment>
<dbReference type="SUPFAM" id="SSF53187">
    <property type="entry name" value="Zn-dependent exopeptidases"/>
    <property type="match status" value="1"/>
</dbReference>
<evidence type="ECO:0000259" key="18">
    <source>
        <dbReference type="Pfam" id="PF07687"/>
    </source>
</evidence>
<sequence length="484" mass="53400">MSTLEQLKPQPLFNYFEAICQVPRPSKKEEKIRKFLLDFAAEHKLQAKTDKAGNVLISKPATPGREDAPTVILQTHMDMVCEKNSDKVFDFDHDPIQPVIADEWVKADGTTLGADCGIGIAAQMAVLTSDELKHGPIECLITVDEETGLGGAFALQPEFMSGSVLLNLDSEDEGEIFIGCAGGIDTLVTFPLSMEEIPQGSASLKLSVSGLLGGHSGDDIHKNRGNAIKIMTRFLWKASHDFSARIAMLDGGNLRNAIAREAFAIVVFPENQRENLLNAFEKFTSQVKFEFERNEPNLKLGIDEAVLPKMVIMSELQENLLHALYACPHGVLEMSARMEGMVETSTNLASVKVVEEEGILITTSQRSELESRKYYAAEMVRSVFELAGANVIHSDGYPGWTPNPDSKILDTTVASYKKLFGNEPVVRSIHAGLECGLFLEKYPRLDMVSFGPTIKGAHSPDERLDIKSTEKFWKHLTDILETVE</sequence>
<dbReference type="EC" id="3.4.13.18" evidence="10"/>
<keyword evidence="7" id="KW-0482">Metalloprotease</keyword>
<evidence type="ECO:0000256" key="4">
    <source>
        <dbReference type="ARBA" id="ARBA00022723"/>
    </source>
</evidence>
<evidence type="ECO:0000256" key="8">
    <source>
        <dbReference type="ARBA" id="ARBA00023285"/>
    </source>
</evidence>
<dbReference type="Pfam" id="PF07687">
    <property type="entry name" value="M20_dimer"/>
    <property type="match status" value="1"/>
</dbReference>
<evidence type="ECO:0000256" key="10">
    <source>
        <dbReference type="ARBA" id="ARBA00038976"/>
    </source>
</evidence>
<dbReference type="GO" id="GO:0070573">
    <property type="term" value="F:metallodipeptidase activity"/>
    <property type="evidence" value="ECO:0007669"/>
    <property type="project" value="TreeGrafter"/>
</dbReference>
<comment type="cofactor">
    <cofactor evidence="1">
        <name>Co(2+)</name>
        <dbReference type="ChEBI" id="CHEBI:48828"/>
    </cofactor>
</comment>
<evidence type="ECO:0000313" key="20">
    <source>
        <dbReference type="Proteomes" id="UP000266441"/>
    </source>
</evidence>
<dbReference type="NCBIfam" id="TIGR01893">
    <property type="entry name" value="aa-his-dipept"/>
    <property type="match status" value="1"/>
</dbReference>
<evidence type="ECO:0000256" key="17">
    <source>
        <dbReference type="ARBA" id="ARBA00078074"/>
    </source>
</evidence>
<keyword evidence="5" id="KW-0378">Hydrolase</keyword>
<evidence type="ECO:0000256" key="15">
    <source>
        <dbReference type="ARBA" id="ARBA00076004"/>
    </source>
</evidence>
<dbReference type="OrthoDB" id="9773892at2"/>
<dbReference type="GO" id="GO:0046872">
    <property type="term" value="F:metal ion binding"/>
    <property type="evidence" value="ECO:0007669"/>
    <property type="project" value="UniProtKB-KW"/>
</dbReference>
<dbReference type="GO" id="GO:0006508">
    <property type="term" value="P:proteolysis"/>
    <property type="evidence" value="ECO:0007669"/>
    <property type="project" value="UniProtKB-KW"/>
</dbReference>
<evidence type="ECO:0000256" key="2">
    <source>
        <dbReference type="ARBA" id="ARBA00001947"/>
    </source>
</evidence>
<dbReference type="FunFam" id="3.40.630.10:FF:000018">
    <property type="entry name" value="Aminoacyl-histidine dipeptidase PepD"/>
    <property type="match status" value="1"/>
</dbReference>
<keyword evidence="20" id="KW-1185">Reference proteome</keyword>
<dbReference type="CDD" id="cd03890">
    <property type="entry name" value="M20_pepD"/>
    <property type="match status" value="1"/>
</dbReference>
<evidence type="ECO:0000313" key="19">
    <source>
        <dbReference type="EMBL" id="RIH66125.1"/>
    </source>
</evidence>
<name>A0A399D2D4_9BACT</name>
<dbReference type="PANTHER" id="PTHR43501:SF1">
    <property type="entry name" value="CYTOSOL NON-SPECIFIC DIPEPTIDASE"/>
    <property type="match status" value="1"/>
</dbReference>
<dbReference type="Proteomes" id="UP000266441">
    <property type="component" value="Unassembled WGS sequence"/>
</dbReference>
<keyword evidence="6" id="KW-0862">Zinc</keyword>
<comment type="caution">
    <text evidence="19">The sequence shown here is derived from an EMBL/GenBank/DDBJ whole genome shotgun (WGS) entry which is preliminary data.</text>
</comment>
<comment type="catalytic activity">
    <reaction evidence="9">
        <text>Hydrolysis of dipeptides, preferentially hydrophobic dipeptides including prolyl amino acids.</text>
        <dbReference type="EC" id="3.4.13.18"/>
    </reaction>
</comment>
<dbReference type="PIRSF" id="PIRSF016599">
    <property type="entry name" value="Xaa-His_dipept"/>
    <property type="match status" value="1"/>
</dbReference>
<keyword evidence="4" id="KW-0479">Metal-binding</keyword>
<evidence type="ECO:0000256" key="11">
    <source>
        <dbReference type="ARBA" id="ARBA00044252"/>
    </source>
</evidence>
<protein>
    <recommendedName>
        <fullName evidence="13">Cytosol non-specific dipeptidase</fullName>
        <ecNumber evidence="10">3.4.13.18</ecNumber>
    </recommendedName>
    <alternativeName>
        <fullName evidence="16">Aminoacyl-histidine dipeptidase</fullName>
    </alternativeName>
    <alternativeName>
        <fullName evidence="15">Beta-alanyl-histidine dipeptidase</fullName>
    </alternativeName>
    <alternativeName>
        <fullName evidence="14">Carnosinase</fullName>
    </alternativeName>
    <alternativeName>
        <fullName evidence="11">Peptidase D</fullName>
    </alternativeName>
    <alternativeName>
        <fullName evidence="17">Xaa-His dipeptidase</fullName>
    </alternativeName>
</protein>
<comment type="similarity">
    <text evidence="12">Belongs to the peptidase M20C family.</text>
</comment>
<evidence type="ECO:0000256" key="3">
    <source>
        <dbReference type="ARBA" id="ARBA00022670"/>
    </source>
</evidence>
<reference evidence="19 20" key="1">
    <citation type="journal article" date="2015" name="Int. J. Syst. Evol. Microbiol.">
        <title>Mariniphaga sediminis sp. nov., isolated from coastal sediment.</title>
        <authorList>
            <person name="Wang F.Q."/>
            <person name="Shen Q.Y."/>
            <person name="Chen G.J."/>
            <person name="Du Z.J."/>
        </authorList>
    </citation>
    <scope>NUCLEOTIDE SEQUENCE [LARGE SCALE GENOMIC DNA]</scope>
    <source>
        <strain evidence="19 20">SY21</strain>
    </source>
</reference>
<organism evidence="19 20">
    <name type="scientific">Mariniphaga sediminis</name>
    <dbReference type="NCBI Taxonomy" id="1628158"/>
    <lineage>
        <taxon>Bacteria</taxon>
        <taxon>Pseudomonadati</taxon>
        <taxon>Bacteroidota</taxon>
        <taxon>Bacteroidia</taxon>
        <taxon>Marinilabiliales</taxon>
        <taxon>Prolixibacteraceae</taxon>
        <taxon>Mariniphaga</taxon>
    </lineage>
</organism>